<dbReference type="OrthoDB" id="8605640at2"/>
<dbReference type="AlphaFoldDB" id="A0A4Y9JQR6"/>
<name>A0A4Y9JQR6_9PAST</name>
<evidence type="ECO:0000313" key="1">
    <source>
        <dbReference type="EMBL" id="TFV07229.1"/>
    </source>
</evidence>
<comment type="caution">
    <text evidence="1">The sequence shown here is derived from an EMBL/GenBank/DDBJ whole genome shotgun (WGS) entry which is preliminary data.</text>
</comment>
<dbReference type="Proteomes" id="UP000297396">
    <property type="component" value="Unassembled WGS sequence"/>
</dbReference>
<accession>A0A4Y9JQR6</accession>
<organism evidence="1 2">
    <name type="scientific">Muribacter muris</name>
    <dbReference type="NCBI Taxonomy" id="67855"/>
    <lineage>
        <taxon>Bacteria</taxon>
        <taxon>Pseudomonadati</taxon>
        <taxon>Pseudomonadota</taxon>
        <taxon>Gammaproteobacteria</taxon>
        <taxon>Pasteurellales</taxon>
        <taxon>Pasteurellaceae</taxon>
        <taxon>Muribacter</taxon>
    </lineage>
</organism>
<reference evidence="1 2" key="1">
    <citation type="submission" date="2019-03" db="EMBL/GenBank/DDBJ databases">
        <title>Diversity of the mouse oral microbiome.</title>
        <authorList>
            <person name="Joseph S."/>
            <person name="Aduse-Opoku J."/>
            <person name="Curtis M."/>
            <person name="Wade W."/>
            <person name="Hashim A."/>
        </authorList>
    </citation>
    <scope>NUCLEOTIDE SEQUENCE [LARGE SCALE GENOMIC DNA]</scope>
    <source>
        <strain evidence="1 2">WT12</strain>
    </source>
</reference>
<proteinExistence type="predicted"/>
<evidence type="ECO:0000313" key="2">
    <source>
        <dbReference type="Proteomes" id="UP000297396"/>
    </source>
</evidence>
<dbReference type="EMBL" id="SPPA01000055">
    <property type="protein sequence ID" value="TFV07229.1"/>
    <property type="molecule type" value="Genomic_DNA"/>
</dbReference>
<protein>
    <submittedName>
        <fullName evidence="1">Uncharacterized protein</fullName>
    </submittedName>
</protein>
<dbReference type="RefSeq" id="WP_135058704.1">
    <property type="nucleotide sequence ID" value="NZ_JADGLC010000055.1"/>
</dbReference>
<dbReference type="InterPro" id="IPR029074">
    <property type="entry name" value="Imm49"/>
</dbReference>
<sequence>MDKTAFPTFLISSRDTDLAESIAFTRQAEEYCFGARDRLNEALELINRWQGAIHSIMHDLEDGYSAKASLALLDDYDISAFKRYCYIAGKLHILSKKDFQWAYNGINVRHFFSILMSDSPELLNYLIVHRDEIVDIETSYYRKDLRPFFNANTLLAVSGEFDLLKERALTFLNDERKLKSDKIAMPDHQFYVGLAERNIEKMRSALSILLIPKYAKRSVYHTAVHFEYYLQLQVLMYAKIAMIHGFDLGIDSPIAPRELIEINPLDKYEDPHDFMKEFDYNKPHQAWVEMWKARMDEYDRRQEAEKNRPFWKKLFG</sequence>
<dbReference type="Pfam" id="PF15575">
    <property type="entry name" value="Imm49"/>
    <property type="match status" value="1"/>
</dbReference>
<gene>
    <name evidence="1" type="ORF">E4T80_12485</name>
</gene>